<accession>A0ABP8HFH4</accession>
<name>A0ABP8HFH4_9SPHI</name>
<reference evidence="2" key="1">
    <citation type="journal article" date="2019" name="Int. J. Syst. Evol. Microbiol.">
        <title>The Global Catalogue of Microorganisms (GCM) 10K type strain sequencing project: providing services to taxonomists for standard genome sequencing and annotation.</title>
        <authorList>
            <consortium name="The Broad Institute Genomics Platform"/>
            <consortium name="The Broad Institute Genome Sequencing Center for Infectious Disease"/>
            <person name="Wu L."/>
            <person name="Ma J."/>
        </authorList>
    </citation>
    <scope>NUCLEOTIDE SEQUENCE [LARGE SCALE GENOMIC DNA]</scope>
    <source>
        <strain evidence="2">JCM 17705</strain>
    </source>
</reference>
<proteinExistence type="predicted"/>
<evidence type="ECO:0000313" key="2">
    <source>
        <dbReference type="Proteomes" id="UP001500582"/>
    </source>
</evidence>
<dbReference type="EMBL" id="BAABFT010000021">
    <property type="protein sequence ID" value="GAA4338563.1"/>
    <property type="molecule type" value="Genomic_DNA"/>
</dbReference>
<protein>
    <submittedName>
        <fullName evidence="1">Uncharacterized protein</fullName>
    </submittedName>
</protein>
<organism evidence="1 2">
    <name type="scientific">Mucilaginibacter gynuensis</name>
    <dbReference type="NCBI Taxonomy" id="1302236"/>
    <lineage>
        <taxon>Bacteria</taxon>
        <taxon>Pseudomonadati</taxon>
        <taxon>Bacteroidota</taxon>
        <taxon>Sphingobacteriia</taxon>
        <taxon>Sphingobacteriales</taxon>
        <taxon>Sphingobacteriaceae</taxon>
        <taxon>Mucilaginibacter</taxon>
    </lineage>
</organism>
<gene>
    <name evidence="1" type="ORF">GCM10023149_48610</name>
</gene>
<dbReference type="Proteomes" id="UP001500582">
    <property type="component" value="Unassembled WGS sequence"/>
</dbReference>
<evidence type="ECO:0000313" key="1">
    <source>
        <dbReference type="EMBL" id="GAA4338563.1"/>
    </source>
</evidence>
<comment type="caution">
    <text evidence="1">The sequence shown here is derived from an EMBL/GenBank/DDBJ whole genome shotgun (WGS) entry which is preliminary data.</text>
</comment>
<keyword evidence="2" id="KW-1185">Reference proteome</keyword>
<dbReference type="RefSeq" id="WP_345213810.1">
    <property type="nucleotide sequence ID" value="NZ_BAABFT010000021.1"/>
</dbReference>
<sequence length="63" mass="6929">MKLYKLIINEAGIMQVINQHGEVVPALKGTTIAKSLDTSKGFSEVTITLLCKNESTKNSTEYK</sequence>